<keyword evidence="1" id="KW-0175">Coiled coil</keyword>
<comment type="caution">
    <text evidence="3">The sequence shown here is derived from an EMBL/GenBank/DDBJ whole genome shotgun (WGS) entry which is preliminary data.</text>
</comment>
<sequence length="244" mass="25904">MNTKPINQRTALVIAGGITAFTLVGLGALAGQFSNATSQATPTPAVATPPPTVAPVVNAPAEQSVQTGADSALSAREAQYQALIEEANRRIEEANRRLAQMEQQLAEAQAAPPAAVNIMAETQPQAAPAAPSQSAAPGVAISAQRALEIAQASALGAVAQRLPELVNFQGTIAYEVAFNTGMVYVDANSGAVLYNGALTQPVAGPAYYDDDDEHEREEREYKEKREDEHEKKEKKEKKEKDHDD</sequence>
<accession>A0A2M8QBS4</accession>
<proteinExistence type="predicted"/>
<dbReference type="EMBL" id="PGTN01000059">
    <property type="protein sequence ID" value="PJF47245.1"/>
    <property type="molecule type" value="Genomic_DNA"/>
</dbReference>
<dbReference type="Proteomes" id="UP000230790">
    <property type="component" value="Unassembled WGS sequence"/>
</dbReference>
<evidence type="ECO:0000313" key="3">
    <source>
        <dbReference type="EMBL" id="PJF47245.1"/>
    </source>
</evidence>
<feature type="compositionally biased region" description="Basic and acidic residues" evidence="2">
    <location>
        <begin position="216"/>
        <end position="244"/>
    </location>
</feature>
<gene>
    <name evidence="3" type="ORF">CUN48_09675</name>
</gene>
<evidence type="ECO:0000256" key="2">
    <source>
        <dbReference type="SAM" id="MobiDB-lite"/>
    </source>
</evidence>
<organism evidence="3 4">
    <name type="scientific">Candidatus Thermofonsia Clade 3 bacterium</name>
    <dbReference type="NCBI Taxonomy" id="2364212"/>
    <lineage>
        <taxon>Bacteria</taxon>
        <taxon>Bacillati</taxon>
        <taxon>Chloroflexota</taxon>
        <taxon>Candidatus Thermofontia</taxon>
        <taxon>Candidatus Thermofonsia Clade 3</taxon>
    </lineage>
</organism>
<evidence type="ECO:0008006" key="5">
    <source>
        <dbReference type="Google" id="ProtNLM"/>
    </source>
</evidence>
<name>A0A2M8QBS4_9CHLR</name>
<evidence type="ECO:0000313" key="4">
    <source>
        <dbReference type="Proteomes" id="UP000230790"/>
    </source>
</evidence>
<protein>
    <recommendedName>
        <fullName evidence="5">PepSY domain-containing protein</fullName>
    </recommendedName>
</protein>
<evidence type="ECO:0000256" key="1">
    <source>
        <dbReference type="SAM" id="Coils"/>
    </source>
</evidence>
<feature type="region of interest" description="Disordered" evidence="2">
    <location>
        <begin position="201"/>
        <end position="244"/>
    </location>
</feature>
<feature type="coiled-coil region" evidence="1">
    <location>
        <begin position="77"/>
        <end position="111"/>
    </location>
</feature>
<dbReference type="AlphaFoldDB" id="A0A2M8QBS4"/>
<reference evidence="3 4" key="1">
    <citation type="submission" date="2017-11" db="EMBL/GenBank/DDBJ databases">
        <title>Evolution of Phototrophy in the Chloroflexi Phylum Driven by Horizontal Gene Transfer.</title>
        <authorList>
            <person name="Ward L.M."/>
            <person name="Hemp J."/>
            <person name="Shih P.M."/>
            <person name="Mcglynn S.E."/>
            <person name="Fischer W."/>
        </authorList>
    </citation>
    <scope>NUCLEOTIDE SEQUENCE [LARGE SCALE GENOMIC DNA]</scope>
    <source>
        <strain evidence="3">JP3_7</strain>
    </source>
</reference>